<dbReference type="Pfam" id="PF08340">
    <property type="entry name" value="YicC-like_C"/>
    <property type="match status" value="1"/>
</dbReference>
<organism evidence="8 9">
    <name type="scientific">Dethiosulfovibrio salsuginis</name>
    <dbReference type="NCBI Taxonomy" id="561720"/>
    <lineage>
        <taxon>Bacteria</taxon>
        <taxon>Thermotogati</taxon>
        <taxon>Synergistota</taxon>
        <taxon>Synergistia</taxon>
        <taxon>Synergistales</taxon>
        <taxon>Dethiosulfovibrionaceae</taxon>
        <taxon>Dethiosulfovibrio</taxon>
    </lineage>
</organism>
<comment type="similarity">
    <text evidence="5">Belongs to the YicC/YloC family.</text>
</comment>
<dbReference type="AlphaFoldDB" id="A0A1X7I9Z6"/>
<dbReference type="Proteomes" id="UP000193355">
    <property type="component" value="Unassembled WGS sequence"/>
</dbReference>
<keyword evidence="3" id="KW-0255">Endonuclease</keyword>
<dbReference type="Pfam" id="PF03755">
    <property type="entry name" value="YicC-like_N"/>
    <property type="match status" value="1"/>
</dbReference>
<dbReference type="NCBIfam" id="TIGR00255">
    <property type="entry name" value="YicC/YloC family endoribonuclease"/>
    <property type="match status" value="1"/>
</dbReference>
<evidence type="ECO:0000256" key="2">
    <source>
        <dbReference type="ARBA" id="ARBA00022722"/>
    </source>
</evidence>
<dbReference type="PANTHER" id="PTHR30636:SF3">
    <property type="entry name" value="UPF0701 PROTEIN YICC"/>
    <property type="match status" value="1"/>
</dbReference>
<dbReference type="RefSeq" id="WP_085543540.1">
    <property type="nucleotide sequence ID" value="NZ_FXBB01000001.1"/>
</dbReference>
<feature type="domain" description="Endoribonuclease YicC-like N-terminal" evidence="6">
    <location>
        <begin position="2"/>
        <end position="156"/>
    </location>
</feature>
<keyword evidence="2" id="KW-0540">Nuclease</keyword>
<evidence type="ECO:0000259" key="7">
    <source>
        <dbReference type="Pfam" id="PF08340"/>
    </source>
</evidence>
<evidence type="ECO:0000256" key="4">
    <source>
        <dbReference type="ARBA" id="ARBA00022801"/>
    </source>
</evidence>
<sequence length="294" mass="33075">MINSMTGFSRVSLDRDWGSLSVEIFSVNSRYLEVFVKTGRDLMSEEPSIHSAVKKRLNRGKIQVRVELSWSSRYKAGKINSDVLSSYASELKSIGESLGYPGTISLEGLLQLPGVTEPPSLSPSVRDELGGALMDLMESALDGLISMRKTEGDELKRDIESHLDRYRSLVEKVSLSWRDGADRAFEALKDRVEAVSERFSCSIDEGRLAQEMTFIADKWDISEEISRTESHLGQFLGTMSEDGPIGRKLDFLLQEMNRELNTMGSKVSDSEIRWLVVEGKTVLERIREQVQNVE</sequence>
<proteinExistence type="inferred from homology"/>
<gene>
    <name evidence="8" type="ORF">SAMN06275492_101264</name>
</gene>
<dbReference type="GO" id="GO:0004521">
    <property type="term" value="F:RNA endonuclease activity"/>
    <property type="evidence" value="ECO:0007669"/>
    <property type="project" value="InterPro"/>
</dbReference>
<dbReference type="InterPro" id="IPR013527">
    <property type="entry name" value="YicC-like_N"/>
</dbReference>
<name>A0A1X7I9Z6_9BACT</name>
<dbReference type="PANTHER" id="PTHR30636">
    <property type="entry name" value="UPF0701 PROTEIN YICC"/>
    <property type="match status" value="1"/>
</dbReference>
<reference evidence="9" key="1">
    <citation type="submission" date="2017-04" db="EMBL/GenBank/DDBJ databases">
        <authorList>
            <person name="Varghese N."/>
            <person name="Submissions S."/>
        </authorList>
    </citation>
    <scope>NUCLEOTIDE SEQUENCE [LARGE SCALE GENOMIC DNA]</scope>
    <source>
        <strain evidence="9">USBA 82</strain>
    </source>
</reference>
<dbReference type="InterPro" id="IPR013551">
    <property type="entry name" value="YicC-like_C"/>
</dbReference>
<evidence type="ECO:0000313" key="9">
    <source>
        <dbReference type="Proteomes" id="UP000193355"/>
    </source>
</evidence>
<evidence type="ECO:0000256" key="5">
    <source>
        <dbReference type="ARBA" id="ARBA00035648"/>
    </source>
</evidence>
<dbReference type="EMBL" id="FXBB01000001">
    <property type="protein sequence ID" value="SMG11443.1"/>
    <property type="molecule type" value="Genomic_DNA"/>
</dbReference>
<keyword evidence="9" id="KW-1185">Reference proteome</keyword>
<evidence type="ECO:0000256" key="3">
    <source>
        <dbReference type="ARBA" id="ARBA00022759"/>
    </source>
</evidence>
<evidence type="ECO:0000313" key="8">
    <source>
        <dbReference type="EMBL" id="SMG11443.1"/>
    </source>
</evidence>
<dbReference type="OrthoDB" id="9771229at2"/>
<protein>
    <submittedName>
        <fullName evidence="8">TIGR00255 family protein</fullName>
    </submittedName>
</protein>
<dbReference type="STRING" id="561720.SAMN06275492_101264"/>
<dbReference type="InterPro" id="IPR005229">
    <property type="entry name" value="YicC/YloC-like"/>
</dbReference>
<evidence type="ECO:0000259" key="6">
    <source>
        <dbReference type="Pfam" id="PF03755"/>
    </source>
</evidence>
<comment type="cofactor">
    <cofactor evidence="1">
        <name>a divalent metal cation</name>
        <dbReference type="ChEBI" id="CHEBI:60240"/>
    </cofactor>
</comment>
<feature type="domain" description="Endoribonuclease YicC-like C-terminal" evidence="7">
    <location>
        <begin position="182"/>
        <end position="294"/>
    </location>
</feature>
<accession>A0A1X7I9Z6</accession>
<keyword evidence="4" id="KW-0378">Hydrolase</keyword>
<dbReference type="GO" id="GO:0016787">
    <property type="term" value="F:hydrolase activity"/>
    <property type="evidence" value="ECO:0007669"/>
    <property type="project" value="UniProtKB-KW"/>
</dbReference>
<evidence type="ECO:0000256" key="1">
    <source>
        <dbReference type="ARBA" id="ARBA00001968"/>
    </source>
</evidence>